<name>A0A6A6VUC1_9PEZI</name>
<dbReference type="Proteomes" id="UP000799437">
    <property type="component" value="Unassembled WGS sequence"/>
</dbReference>
<dbReference type="GeneID" id="54488594"/>
<proteinExistence type="predicted"/>
<evidence type="ECO:0000313" key="4">
    <source>
        <dbReference type="Proteomes" id="UP000799437"/>
    </source>
</evidence>
<sequence length="448" mass="50897">MTTECPLPEVEVALAPYIRTRQEALLVRQRLTAYLQSHVRHTSDLDLTSLSLGAPAATLEVRNIPVELSGLRRQYLEALEANAAVRQRRDELQDELRELRIEHSEESSYVTRNKEIKESMSAYTTLLRQRRKLSRLQILQAGIEELVENAPELAHKDLKSLVEDLIGASPDPPSLTLEAETQDPLVEELTFKLKKELLIARRKLEEAKAAKQKQEDQLKSNGTISLQAELTALRVARDELVEWIEGELSKIGEESELQNFNSPTKLARGTDQMKPDAYHQRIQGFYNTYLDRRKEFVAVVDTATTEFTKQRHTQPSQKPRQSTLPLNNNSESSGTKVSELISTIPALVAASRTENDLQQQLAHLRRQITSSTEETLRSLRRLADESHLVPPRSDVNVWIHAAGDSKRETENAVERELIEGEKSMEQAKQILRALRGRRENFLKIKGAV</sequence>
<gene>
    <name evidence="3" type="ORF">EJ05DRAFT_504275</name>
</gene>
<feature type="coiled-coil region" evidence="1">
    <location>
        <begin position="75"/>
        <end position="109"/>
    </location>
</feature>
<keyword evidence="1" id="KW-0175">Coiled coil</keyword>
<organism evidence="3 4">
    <name type="scientific">Pseudovirgaria hyperparasitica</name>
    <dbReference type="NCBI Taxonomy" id="470096"/>
    <lineage>
        <taxon>Eukaryota</taxon>
        <taxon>Fungi</taxon>
        <taxon>Dikarya</taxon>
        <taxon>Ascomycota</taxon>
        <taxon>Pezizomycotina</taxon>
        <taxon>Dothideomycetes</taxon>
        <taxon>Dothideomycetes incertae sedis</taxon>
        <taxon>Acrospermales</taxon>
        <taxon>Acrospermaceae</taxon>
        <taxon>Pseudovirgaria</taxon>
    </lineage>
</organism>
<dbReference type="AlphaFoldDB" id="A0A6A6VUC1"/>
<accession>A0A6A6VUC1</accession>
<dbReference type="OrthoDB" id="5402392at2759"/>
<evidence type="ECO:0000256" key="1">
    <source>
        <dbReference type="SAM" id="Coils"/>
    </source>
</evidence>
<dbReference type="EMBL" id="ML996581">
    <property type="protein sequence ID" value="KAF2754172.1"/>
    <property type="molecule type" value="Genomic_DNA"/>
</dbReference>
<dbReference type="RefSeq" id="XP_033596623.1">
    <property type="nucleotide sequence ID" value="XM_033747540.1"/>
</dbReference>
<feature type="region of interest" description="Disordered" evidence="2">
    <location>
        <begin position="306"/>
        <end position="336"/>
    </location>
</feature>
<feature type="coiled-coil region" evidence="1">
    <location>
        <begin position="194"/>
        <end position="221"/>
    </location>
</feature>
<feature type="coiled-coil region" evidence="1">
    <location>
        <begin position="347"/>
        <end position="374"/>
    </location>
</feature>
<keyword evidence="4" id="KW-1185">Reference proteome</keyword>
<reference evidence="3" key="1">
    <citation type="journal article" date="2020" name="Stud. Mycol.">
        <title>101 Dothideomycetes genomes: a test case for predicting lifestyles and emergence of pathogens.</title>
        <authorList>
            <person name="Haridas S."/>
            <person name="Albert R."/>
            <person name="Binder M."/>
            <person name="Bloem J."/>
            <person name="Labutti K."/>
            <person name="Salamov A."/>
            <person name="Andreopoulos B."/>
            <person name="Baker S."/>
            <person name="Barry K."/>
            <person name="Bills G."/>
            <person name="Bluhm B."/>
            <person name="Cannon C."/>
            <person name="Castanera R."/>
            <person name="Culley D."/>
            <person name="Daum C."/>
            <person name="Ezra D."/>
            <person name="Gonzalez J."/>
            <person name="Henrissat B."/>
            <person name="Kuo A."/>
            <person name="Liang C."/>
            <person name="Lipzen A."/>
            <person name="Lutzoni F."/>
            <person name="Magnuson J."/>
            <person name="Mondo S."/>
            <person name="Nolan M."/>
            <person name="Ohm R."/>
            <person name="Pangilinan J."/>
            <person name="Park H.-J."/>
            <person name="Ramirez L."/>
            <person name="Alfaro M."/>
            <person name="Sun H."/>
            <person name="Tritt A."/>
            <person name="Yoshinaga Y."/>
            <person name="Zwiers L.-H."/>
            <person name="Turgeon B."/>
            <person name="Goodwin S."/>
            <person name="Spatafora J."/>
            <person name="Crous P."/>
            <person name="Grigoriev I."/>
        </authorList>
    </citation>
    <scope>NUCLEOTIDE SEQUENCE</scope>
    <source>
        <strain evidence="3">CBS 121739</strain>
    </source>
</reference>
<protein>
    <submittedName>
        <fullName evidence="3">Uncharacterized protein</fullName>
    </submittedName>
</protein>
<evidence type="ECO:0000313" key="3">
    <source>
        <dbReference type="EMBL" id="KAF2754172.1"/>
    </source>
</evidence>
<evidence type="ECO:0000256" key="2">
    <source>
        <dbReference type="SAM" id="MobiDB-lite"/>
    </source>
</evidence>